<keyword evidence="4" id="KW-0325">Glycoprotein</keyword>
<evidence type="ECO:0000313" key="7">
    <source>
        <dbReference type="Ensembl" id="ENSPMEP00000009877.1"/>
    </source>
</evidence>
<evidence type="ECO:0000256" key="4">
    <source>
        <dbReference type="ARBA" id="ARBA00023180"/>
    </source>
</evidence>
<feature type="chain" id="PRO_5017310523" description="Ig-like domain-containing protein" evidence="6">
    <location>
        <begin position="17"/>
        <end position="294"/>
    </location>
</feature>
<dbReference type="PANTHER" id="PTHR12080:SF59">
    <property type="entry name" value="HEPATIC AND GLIAL CELL ADHESION MOLECULE"/>
    <property type="match status" value="1"/>
</dbReference>
<evidence type="ECO:0000256" key="6">
    <source>
        <dbReference type="SAM" id="SignalP"/>
    </source>
</evidence>
<dbReference type="PANTHER" id="PTHR12080">
    <property type="entry name" value="SIGNALING LYMPHOCYTIC ACTIVATION MOLECULE"/>
    <property type="match status" value="1"/>
</dbReference>
<proteinExistence type="predicted"/>
<dbReference type="Ensembl" id="ENSPMET00000000056.1">
    <property type="protein sequence ID" value="ENSPMEP00000009877.1"/>
    <property type="gene ID" value="ENSPMEG00000011755.1"/>
</dbReference>
<dbReference type="InterPro" id="IPR036179">
    <property type="entry name" value="Ig-like_dom_sf"/>
</dbReference>
<evidence type="ECO:0000256" key="1">
    <source>
        <dbReference type="ARBA" id="ARBA00004370"/>
    </source>
</evidence>
<evidence type="ECO:0000256" key="2">
    <source>
        <dbReference type="ARBA" id="ARBA00022729"/>
    </source>
</evidence>
<comment type="subcellular location">
    <subcellularLocation>
        <location evidence="1">Membrane</location>
    </subcellularLocation>
</comment>
<dbReference type="SUPFAM" id="SSF48726">
    <property type="entry name" value="Immunoglobulin"/>
    <property type="match status" value="1"/>
</dbReference>
<dbReference type="AlphaFoldDB" id="A0A3B3X4B8"/>
<protein>
    <recommendedName>
        <fullName evidence="9">Ig-like domain-containing protein</fullName>
    </recommendedName>
</protein>
<reference evidence="7" key="2">
    <citation type="submission" date="2025-09" db="UniProtKB">
        <authorList>
            <consortium name="Ensembl"/>
        </authorList>
    </citation>
    <scope>IDENTIFICATION</scope>
</reference>
<accession>A0A3B3X4B8</accession>
<dbReference type="GO" id="GO:0005911">
    <property type="term" value="C:cell-cell junction"/>
    <property type="evidence" value="ECO:0007669"/>
    <property type="project" value="TreeGrafter"/>
</dbReference>
<dbReference type="InterPro" id="IPR015631">
    <property type="entry name" value="CD2/SLAM_rcpt"/>
</dbReference>
<dbReference type="GO" id="GO:0016020">
    <property type="term" value="C:membrane"/>
    <property type="evidence" value="ECO:0007669"/>
    <property type="project" value="UniProtKB-SubCell"/>
</dbReference>
<evidence type="ECO:0000256" key="3">
    <source>
        <dbReference type="ARBA" id="ARBA00023136"/>
    </source>
</evidence>
<evidence type="ECO:0000256" key="5">
    <source>
        <dbReference type="SAM" id="Phobius"/>
    </source>
</evidence>
<organism evidence="7 8">
    <name type="scientific">Poecilia mexicana</name>
    <dbReference type="NCBI Taxonomy" id="48701"/>
    <lineage>
        <taxon>Eukaryota</taxon>
        <taxon>Metazoa</taxon>
        <taxon>Chordata</taxon>
        <taxon>Craniata</taxon>
        <taxon>Vertebrata</taxon>
        <taxon>Euteleostomi</taxon>
        <taxon>Actinopterygii</taxon>
        <taxon>Neopterygii</taxon>
        <taxon>Teleostei</taxon>
        <taxon>Neoteleostei</taxon>
        <taxon>Acanthomorphata</taxon>
        <taxon>Ovalentaria</taxon>
        <taxon>Atherinomorphae</taxon>
        <taxon>Cyprinodontiformes</taxon>
        <taxon>Poeciliidae</taxon>
        <taxon>Poeciliinae</taxon>
        <taxon>Poecilia</taxon>
    </lineage>
</organism>
<dbReference type="InterPro" id="IPR013783">
    <property type="entry name" value="Ig-like_fold"/>
</dbReference>
<keyword evidence="2 6" id="KW-0732">Signal</keyword>
<evidence type="ECO:0008006" key="9">
    <source>
        <dbReference type="Google" id="ProtNLM"/>
    </source>
</evidence>
<name>A0A3B3X4B8_9TELE</name>
<keyword evidence="5" id="KW-1133">Transmembrane helix</keyword>
<feature type="signal peptide" evidence="6">
    <location>
        <begin position="1"/>
        <end position="16"/>
    </location>
</feature>
<dbReference type="Gene3D" id="2.60.40.10">
    <property type="entry name" value="Immunoglobulins"/>
    <property type="match status" value="1"/>
</dbReference>
<keyword evidence="8" id="KW-1185">Reference proteome</keyword>
<feature type="transmembrane region" description="Helical" evidence="5">
    <location>
        <begin position="241"/>
        <end position="261"/>
    </location>
</feature>
<sequence length="294" mass="33492">MRFIVLFLLFQAMSSGFWLNERTRWRLQVKVLGQFSSTTTVIGYVGETITLPAKAFKSWTLARIDWSILHNFTWIATWDQEGVNTERRPEYRGRLSLNTTTGDLTMRDLRLRDAMHYNVDLLNSSNYNQVNRVYLVVKERLKKPTIQLNQYFTKSENGCVLVLNCSSPVTGVAFYWEIEPSCDHCSNNSSSDTSELIAFFSTKPDSVNLTCIVKRETDTESNNLISKIKVPMVEVKSDCGYMFACGFITAFLIGMVGILLYQFRGKIIEMFQQHVGPGNLHLTGSKVQPESVTS</sequence>
<keyword evidence="3 5" id="KW-0472">Membrane</keyword>
<keyword evidence="5" id="KW-0812">Transmembrane</keyword>
<dbReference type="STRING" id="48701.ENSPMEP00000009877"/>
<reference evidence="7" key="1">
    <citation type="submission" date="2025-08" db="UniProtKB">
        <authorList>
            <consortium name="Ensembl"/>
        </authorList>
    </citation>
    <scope>IDENTIFICATION</scope>
</reference>
<evidence type="ECO:0000313" key="8">
    <source>
        <dbReference type="Proteomes" id="UP000261480"/>
    </source>
</evidence>
<dbReference type="Proteomes" id="UP000261480">
    <property type="component" value="Unplaced"/>
</dbReference>